<feature type="domain" description="PRC-barrel" evidence="1">
    <location>
        <begin position="4"/>
        <end position="72"/>
    </location>
</feature>
<dbReference type="InterPro" id="IPR011033">
    <property type="entry name" value="PRC_barrel-like_sf"/>
</dbReference>
<organism evidence="2 3">
    <name type="scientific">Calidifontibacillus erzurumensis</name>
    <dbReference type="NCBI Taxonomy" id="2741433"/>
    <lineage>
        <taxon>Bacteria</taxon>
        <taxon>Bacillati</taxon>
        <taxon>Bacillota</taxon>
        <taxon>Bacilli</taxon>
        <taxon>Bacillales</taxon>
        <taxon>Bacillaceae</taxon>
        <taxon>Calidifontibacillus/Schinkia group</taxon>
        <taxon>Calidifontibacillus</taxon>
    </lineage>
</organism>
<dbReference type="SUPFAM" id="SSF50346">
    <property type="entry name" value="PRC-barrel domain"/>
    <property type="match status" value="2"/>
</dbReference>
<feature type="domain" description="PRC-barrel" evidence="1">
    <location>
        <begin position="93"/>
        <end position="154"/>
    </location>
</feature>
<sequence>MKKSNQILGLPIISISDGSEVGAVKSLVVNPDKGSVDFIIIEKEDWQVSVKAIPFKKIVGIGEYAVTVESDNAVIDLNEIPIANQLVNKKIKINGSKVMTRKGELLGEVIEYFIDEDNGQILGAALSVANREVIIASSSVITYGKEIIIVKENASNYFLDAPEQLIQDKARKEDLFQTELVDQSNQNNKTEENVTNEKKMNENDPFKAIRDQQFELLKGKLTTKDLLDKDGTVLIPRGTVLDREEILKAQQLGPTGIIQLSMHVED</sequence>
<dbReference type="EMBL" id="JABTTE010000007">
    <property type="protein sequence ID" value="NSL51601.1"/>
    <property type="molecule type" value="Genomic_DNA"/>
</dbReference>
<name>A0A8J8GGY9_9BACI</name>
<protein>
    <submittedName>
        <fullName evidence="2">PRC-barrel domain-containing protein</fullName>
    </submittedName>
</protein>
<dbReference type="Gene3D" id="2.30.30.240">
    <property type="entry name" value="PRC-barrel domain"/>
    <property type="match status" value="1"/>
</dbReference>
<keyword evidence="3" id="KW-1185">Reference proteome</keyword>
<comment type="caution">
    <text evidence="2">The sequence shown here is derived from an EMBL/GenBank/DDBJ whole genome shotgun (WGS) entry which is preliminary data.</text>
</comment>
<proteinExistence type="predicted"/>
<gene>
    <name evidence="2" type="ORF">HR057_07435</name>
</gene>
<dbReference type="AlphaFoldDB" id="A0A8J8GGY9"/>
<dbReference type="InterPro" id="IPR027275">
    <property type="entry name" value="PRC-brl_dom"/>
</dbReference>
<evidence type="ECO:0000313" key="3">
    <source>
        <dbReference type="Proteomes" id="UP000625804"/>
    </source>
</evidence>
<dbReference type="Pfam" id="PF05239">
    <property type="entry name" value="PRC"/>
    <property type="match status" value="2"/>
</dbReference>
<dbReference type="RefSeq" id="WP_173730808.1">
    <property type="nucleotide sequence ID" value="NZ_JABTTE010000007.1"/>
</dbReference>
<reference evidence="2" key="1">
    <citation type="submission" date="2020-06" db="EMBL/GenBank/DDBJ databases">
        <title>A novel thermopfilic bacterium from Erzurum, Turkey.</title>
        <authorList>
            <person name="Adiguzel A."/>
            <person name="Ay H."/>
            <person name="Baltaci M.O."/>
        </authorList>
    </citation>
    <scope>NUCLEOTIDE SEQUENCE</scope>
    <source>
        <strain evidence="2">P2</strain>
    </source>
</reference>
<evidence type="ECO:0000259" key="1">
    <source>
        <dbReference type="Pfam" id="PF05239"/>
    </source>
</evidence>
<accession>A0A8J8GGY9</accession>
<dbReference type="Proteomes" id="UP000625804">
    <property type="component" value="Unassembled WGS sequence"/>
</dbReference>
<evidence type="ECO:0000313" key="2">
    <source>
        <dbReference type="EMBL" id="NSL51601.1"/>
    </source>
</evidence>